<feature type="transmembrane region" description="Helical" evidence="10">
    <location>
        <begin position="437"/>
        <end position="459"/>
    </location>
</feature>
<feature type="transmembrane region" description="Helical" evidence="10">
    <location>
        <begin position="203"/>
        <end position="228"/>
    </location>
</feature>
<feature type="transmembrane region" description="Helical" evidence="10">
    <location>
        <begin position="175"/>
        <end position="197"/>
    </location>
</feature>
<name>A0ABU0GDU1_9HYPH</name>
<dbReference type="PANTHER" id="PTHR43298:SF2">
    <property type="entry name" value="FMN_FAD EXPORTER YEEO-RELATED"/>
    <property type="match status" value="1"/>
</dbReference>
<evidence type="ECO:0000256" key="2">
    <source>
        <dbReference type="ARBA" id="ARBA00022448"/>
    </source>
</evidence>
<keyword evidence="5 10" id="KW-0812">Transmembrane</keyword>
<reference evidence="11 12" key="1">
    <citation type="submission" date="2023-07" db="EMBL/GenBank/DDBJ databases">
        <title>Genomic Encyclopedia of Type Strains, Phase IV (KMG-IV): sequencing the most valuable type-strain genomes for metagenomic binning, comparative biology and taxonomic classification.</title>
        <authorList>
            <person name="Goeker M."/>
        </authorList>
    </citation>
    <scope>NUCLEOTIDE SEQUENCE [LARGE SCALE GENOMIC DNA]</scope>
    <source>
        <strain evidence="11 12">DSM 1111</strain>
    </source>
</reference>
<evidence type="ECO:0000256" key="6">
    <source>
        <dbReference type="ARBA" id="ARBA00022989"/>
    </source>
</evidence>
<protein>
    <recommendedName>
        <fullName evidence="9">Multidrug-efflux transporter</fullName>
    </recommendedName>
</protein>
<evidence type="ECO:0000313" key="11">
    <source>
        <dbReference type="EMBL" id="MDQ0423248.1"/>
    </source>
</evidence>
<dbReference type="PANTHER" id="PTHR43298">
    <property type="entry name" value="MULTIDRUG RESISTANCE PROTEIN NORM-RELATED"/>
    <property type="match status" value="1"/>
</dbReference>
<dbReference type="PIRSF" id="PIRSF006603">
    <property type="entry name" value="DinF"/>
    <property type="match status" value="1"/>
</dbReference>
<keyword evidence="2" id="KW-0813">Transport</keyword>
<dbReference type="NCBIfam" id="TIGR00797">
    <property type="entry name" value="matE"/>
    <property type="match status" value="1"/>
</dbReference>
<evidence type="ECO:0000256" key="9">
    <source>
        <dbReference type="ARBA" id="ARBA00031636"/>
    </source>
</evidence>
<feature type="transmembrane region" description="Helical" evidence="10">
    <location>
        <begin position="368"/>
        <end position="388"/>
    </location>
</feature>
<dbReference type="CDD" id="cd13131">
    <property type="entry name" value="MATE_NorM_like"/>
    <property type="match status" value="1"/>
</dbReference>
<dbReference type="Proteomes" id="UP001238496">
    <property type="component" value="Unassembled WGS sequence"/>
</dbReference>
<accession>A0ABU0GDU1</accession>
<evidence type="ECO:0000256" key="4">
    <source>
        <dbReference type="ARBA" id="ARBA00022475"/>
    </source>
</evidence>
<proteinExistence type="predicted"/>
<comment type="subcellular location">
    <subcellularLocation>
        <location evidence="1">Cell inner membrane</location>
        <topology evidence="1">Multi-pass membrane protein</topology>
    </subcellularLocation>
</comment>
<sequence>MHTDVAPLETYSPAPVGAGSWMSHIRATLSLGIPLIGAQLAQLGIHTTDVVIVGQLGAVPLAAMVLAGQFFFTIFIFGSGFSMAVMPMVAQAYGRGDVVSVRRSIRMGMWVSILYVLLTMPLFFHAEAILLSLGQKPEVAKLAADYVFIVQLGLLPALLFAVLRALVSATGRARIVLWVTIGILILNAILAYTLVFGHFGMPALGMTGAAIVAVIVQWVSVIAMVVYIQTRDETRRYELFVRFWRPDWQAFREVLTLGLPISVTVLAEVSLFSAASLLMGRIGTIELAAHGIALQLASIAFMLPLGLSQAATVRVGLAHGRRNYPELVRAAITVFAIAGLLSFAGGVFFLLVPGPLASMFLNESTPDAAAVLAFAGPLVIVAGLFQLVDGLQAIAAGLLRGLKDARVPMILALVSYWPIGFFLAWLMAFPLGVGGIGIWYGFCLGLASAAVMLCLRFYLKVRREMKTARG</sequence>
<evidence type="ECO:0000256" key="1">
    <source>
        <dbReference type="ARBA" id="ARBA00004429"/>
    </source>
</evidence>
<feature type="transmembrane region" description="Helical" evidence="10">
    <location>
        <begin position="146"/>
        <end position="163"/>
    </location>
</feature>
<evidence type="ECO:0000256" key="8">
    <source>
        <dbReference type="ARBA" id="ARBA00023136"/>
    </source>
</evidence>
<feature type="transmembrane region" description="Helical" evidence="10">
    <location>
        <begin position="287"/>
        <end position="307"/>
    </location>
</feature>
<dbReference type="InterPro" id="IPR050222">
    <property type="entry name" value="MATE_MdtK"/>
</dbReference>
<dbReference type="EMBL" id="JAUSUW010000018">
    <property type="protein sequence ID" value="MDQ0423248.1"/>
    <property type="molecule type" value="Genomic_DNA"/>
</dbReference>
<organism evidence="11 12">
    <name type="scientific">Peteryoungia aggregata LMG 23059</name>
    <dbReference type="NCBI Taxonomy" id="1368425"/>
    <lineage>
        <taxon>Bacteria</taxon>
        <taxon>Pseudomonadati</taxon>
        <taxon>Pseudomonadota</taxon>
        <taxon>Alphaproteobacteria</taxon>
        <taxon>Hyphomicrobiales</taxon>
        <taxon>Rhizobiaceae</taxon>
        <taxon>Peteryoungia</taxon>
    </lineage>
</organism>
<gene>
    <name evidence="11" type="ORF">J2045_004300</name>
</gene>
<keyword evidence="3" id="KW-0050">Antiport</keyword>
<dbReference type="InterPro" id="IPR048279">
    <property type="entry name" value="MdtK-like"/>
</dbReference>
<evidence type="ECO:0000256" key="3">
    <source>
        <dbReference type="ARBA" id="ARBA00022449"/>
    </source>
</evidence>
<keyword evidence="7" id="KW-0406">Ion transport</keyword>
<feature type="transmembrane region" description="Helical" evidence="10">
    <location>
        <begin position="61"/>
        <end position="86"/>
    </location>
</feature>
<comment type="caution">
    <text evidence="11">The sequence shown here is derived from an EMBL/GenBank/DDBJ whole genome shotgun (WGS) entry which is preliminary data.</text>
</comment>
<keyword evidence="4" id="KW-1003">Cell membrane</keyword>
<feature type="transmembrane region" description="Helical" evidence="10">
    <location>
        <begin position="327"/>
        <end position="352"/>
    </location>
</feature>
<evidence type="ECO:0000313" key="12">
    <source>
        <dbReference type="Proteomes" id="UP001238496"/>
    </source>
</evidence>
<keyword evidence="8 10" id="KW-0472">Membrane</keyword>
<evidence type="ECO:0000256" key="10">
    <source>
        <dbReference type="SAM" id="Phobius"/>
    </source>
</evidence>
<dbReference type="InterPro" id="IPR002528">
    <property type="entry name" value="MATE_fam"/>
</dbReference>
<feature type="transmembrane region" description="Helical" evidence="10">
    <location>
        <begin position="254"/>
        <end position="275"/>
    </location>
</feature>
<evidence type="ECO:0000256" key="7">
    <source>
        <dbReference type="ARBA" id="ARBA00023065"/>
    </source>
</evidence>
<evidence type="ECO:0000256" key="5">
    <source>
        <dbReference type="ARBA" id="ARBA00022692"/>
    </source>
</evidence>
<dbReference type="Pfam" id="PF01554">
    <property type="entry name" value="MatE"/>
    <property type="match status" value="2"/>
</dbReference>
<keyword evidence="6 10" id="KW-1133">Transmembrane helix</keyword>
<keyword evidence="12" id="KW-1185">Reference proteome</keyword>
<feature type="transmembrane region" description="Helical" evidence="10">
    <location>
        <begin position="409"/>
        <end position="431"/>
    </location>
</feature>
<feature type="transmembrane region" description="Helical" evidence="10">
    <location>
        <begin position="107"/>
        <end position="126"/>
    </location>
</feature>
<dbReference type="RefSeq" id="WP_307376885.1">
    <property type="nucleotide sequence ID" value="NZ_JAUSUW010000018.1"/>
</dbReference>